<dbReference type="InterPro" id="IPR015943">
    <property type="entry name" value="WD40/YVTN_repeat-like_dom_sf"/>
</dbReference>
<dbReference type="Gene3D" id="2.130.10.10">
    <property type="entry name" value="YVTN repeat-like/Quinoprotein amine dehydrogenase"/>
    <property type="match status" value="1"/>
</dbReference>
<feature type="chain" id="PRO_5045740814" description="SMP-30/Gluconolactonase/LRE-like region domain-containing protein" evidence="1">
    <location>
        <begin position="21"/>
        <end position="427"/>
    </location>
</feature>
<name>A0ABY8FSF5_9SPHN</name>
<evidence type="ECO:0008006" key="4">
    <source>
        <dbReference type="Google" id="ProtNLM"/>
    </source>
</evidence>
<dbReference type="Proteomes" id="UP001215827">
    <property type="component" value="Chromosome"/>
</dbReference>
<protein>
    <recommendedName>
        <fullName evidence="4">SMP-30/Gluconolactonase/LRE-like region domain-containing protein</fullName>
    </recommendedName>
</protein>
<reference evidence="2 3" key="1">
    <citation type="submission" date="2023-03" db="EMBL/GenBank/DDBJ databases">
        <title>Altererythrobacter sp. CAU 1644 isolated from sand.</title>
        <authorList>
            <person name="Kim W."/>
        </authorList>
    </citation>
    <scope>NUCLEOTIDE SEQUENCE [LARGE SCALE GENOMIC DNA]</scope>
    <source>
        <strain evidence="2 3">CAU 1644</strain>
    </source>
</reference>
<accession>A0ABY8FSF5</accession>
<evidence type="ECO:0000313" key="2">
    <source>
        <dbReference type="EMBL" id="WFL77155.1"/>
    </source>
</evidence>
<feature type="signal peptide" evidence="1">
    <location>
        <begin position="1"/>
        <end position="20"/>
    </location>
</feature>
<dbReference type="RefSeq" id="WP_278015913.1">
    <property type="nucleotide sequence ID" value="NZ_CP121106.1"/>
</dbReference>
<proteinExistence type="predicted"/>
<keyword evidence="1" id="KW-0732">Signal</keyword>
<keyword evidence="3" id="KW-1185">Reference proteome</keyword>
<evidence type="ECO:0000313" key="3">
    <source>
        <dbReference type="Proteomes" id="UP001215827"/>
    </source>
</evidence>
<dbReference type="EMBL" id="CP121106">
    <property type="protein sequence ID" value="WFL77155.1"/>
    <property type="molecule type" value="Genomic_DNA"/>
</dbReference>
<organism evidence="2 3">
    <name type="scientific">Altererythrobacter arenosus</name>
    <dbReference type="NCBI Taxonomy" id="3032592"/>
    <lineage>
        <taxon>Bacteria</taxon>
        <taxon>Pseudomonadati</taxon>
        <taxon>Pseudomonadota</taxon>
        <taxon>Alphaproteobacteria</taxon>
        <taxon>Sphingomonadales</taxon>
        <taxon>Erythrobacteraceae</taxon>
        <taxon>Altererythrobacter</taxon>
    </lineage>
</organism>
<dbReference type="SUPFAM" id="SSF63825">
    <property type="entry name" value="YWTD domain"/>
    <property type="match status" value="1"/>
</dbReference>
<evidence type="ECO:0000256" key="1">
    <source>
        <dbReference type="SAM" id="SignalP"/>
    </source>
</evidence>
<gene>
    <name evidence="2" type="ORF">P7228_14350</name>
</gene>
<sequence>MRALAFALLLALPACAHAQAADGPASAPLTAEWRAVDAATGQIRDIEGLEQLAQDFPDSGNVRLRLLQPYLEAGETEKLLDTLRWLKERGYVFGEVPQQQIPKLIGEDRAAAAQALLIPQAEVIAGSEVVGVISADAGLIESVIRFPDELAIQVHPRPKLLATSVTVKAVAAWYPSGTNFYFDRSGLDNVSGMVWDPLRKSLWVASGNIDGSEKGELDKYDVSGLVSLFRSEDPREVISAPQGANPSDITVDANSTLYASDPLAGGVFFATKDDHELRALISPGTFRSPQGLAVGDDNTKLYVSDYRYGIAIVDLATRKVSRLASDIPVILDGVDGMWRHGDELIVVQNGTSPMRIAAFKLSEDGMRVVGHRVLEQANPEWTEPLNGSIHEGALYYVGNGQWDRYVQGQSAQDKPPLPTQIRRLSLD</sequence>